<dbReference type="InterPro" id="IPR015919">
    <property type="entry name" value="Cadherin-like_sf"/>
</dbReference>
<feature type="compositionally biased region" description="Pro residues" evidence="3">
    <location>
        <begin position="443"/>
        <end position="465"/>
    </location>
</feature>
<keyword evidence="7" id="KW-1185">Reference proteome</keyword>
<dbReference type="SUPFAM" id="SSF49313">
    <property type="entry name" value="Cadherin-like"/>
    <property type="match status" value="1"/>
</dbReference>
<dbReference type="Pfam" id="PF05345">
    <property type="entry name" value="He_PIG"/>
    <property type="match status" value="1"/>
</dbReference>
<dbReference type="SUPFAM" id="SSF52058">
    <property type="entry name" value="L domain-like"/>
    <property type="match status" value="1"/>
</dbReference>
<keyword evidence="4" id="KW-1133">Transmembrane helix</keyword>
<dbReference type="Gene3D" id="2.60.40.10">
    <property type="entry name" value="Immunoglobulins"/>
    <property type="match status" value="1"/>
</dbReference>
<evidence type="ECO:0000256" key="3">
    <source>
        <dbReference type="SAM" id="MobiDB-lite"/>
    </source>
</evidence>
<keyword evidence="5" id="KW-0732">Signal</keyword>
<dbReference type="Gene3D" id="3.80.10.10">
    <property type="entry name" value="Ribonuclease Inhibitor"/>
    <property type="match status" value="1"/>
</dbReference>
<evidence type="ECO:0000313" key="6">
    <source>
        <dbReference type="EMBL" id="MFD1202092.1"/>
    </source>
</evidence>
<dbReference type="InterPro" id="IPR032675">
    <property type="entry name" value="LRR_dom_sf"/>
</dbReference>
<dbReference type="Proteomes" id="UP001597181">
    <property type="component" value="Unassembled WGS sequence"/>
</dbReference>
<organism evidence="6 7">
    <name type="scientific">Leucobacter albus</name>
    <dbReference type="NCBI Taxonomy" id="272210"/>
    <lineage>
        <taxon>Bacteria</taxon>
        <taxon>Bacillati</taxon>
        <taxon>Actinomycetota</taxon>
        <taxon>Actinomycetes</taxon>
        <taxon>Micrococcales</taxon>
        <taxon>Microbacteriaceae</taxon>
        <taxon>Leucobacter</taxon>
    </lineage>
</organism>
<keyword evidence="1" id="KW-0433">Leucine-rich repeat</keyword>
<evidence type="ECO:0000256" key="4">
    <source>
        <dbReference type="SAM" id="Phobius"/>
    </source>
</evidence>
<keyword evidence="2" id="KW-0677">Repeat</keyword>
<feature type="region of interest" description="Disordered" evidence="3">
    <location>
        <begin position="438"/>
        <end position="468"/>
    </location>
</feature>
<feature type="chain" id="PRO_5046518933" evidence="5">
    <location>
        <begin position="32"/>
        <end position="506"/>
    </location>
</feature>
<dbReference type="RefSeq" id="WP_343961656.1">
    <property type="nucleotide sequence ID" value="NZ_BAAAKZ010000013.1"/>
</dbReference>
<dbReference type="CDD" id="cd11304">
    <property type="entry name" value="Cadherin_repeat"/>
    <property type="match status" value="1"/>
</dbReference>
<keyword evidence="4" id="KW-0812">Transmembrane</keyword>
<evidence type="ECO:0000256" key="2">
    <source>
        <dbReference type="ARBA" id="ARBA00022737"/>
    </source>
</evidence>
<protein>
    <submittedName>
        <fullName evidence="6">Ig domain-containing protein</fullName>
    </submittedName>
</protein>
<sequence length="506" mass="51306">MNDPGVMRRRGAWCAAAVIVMLGVAPAAAHAADPLVPDAALASCLNAMIDPTRPADQQLLVEEIAKIPELLCGSGAHGTIRNLEGLQHATRLRNIENWGSADLSAAGALRPLAGLTGLTRLSVSGTGLTSLDGVQGLTNLATIDASGNQLLHVNELAGLTKLSIVSLANNPTLTDISGLAGADALSQILLQNNAALGGNLDALAGKLNLLVVNINYTGATSLEVFADHPGIANFQAIGNRISSLKGLNRAGSQKITQQAYIAGEPFYAAVGATTYVANLSTPVSLHDGTTPPTTLGTPIVGLTEPAPASPVFRFTFGAASTGVAWGFSEGANGALWFDGTVTNAIERVELIAEAFEFTAGETGEGTPELVNPADGTPSKFPVAVWQLGPDAPAFLSIDPITGVISGVAPETGEHTVTVIARDALGNEITGQVTITVTEGEAPPVTPPGPPVKPPPAPEVTPPPGPSLAAAGATSPALLWVLGAALGAAGLAAVGLAVPWRRLGQRR</sequence>
<evidence type="ECO:0000313" key="7">
    <source>
        <dbReference type="Proteomes" id="UP001597181"/>
    </source>
</evidence>
<dbReference type="InterPro" id="IPR013783">
    <property type="entry name" value="Ig-like_fold"/>
</dbReference>
<keyword evidence="4" id="KW-0472">Membrane</keyword>
<reference evidence="7" key="1">
    <citation type="journal article" date="2019" name="Int. J. Syst. Evol. Microbiol.">
        <title>The Global Catalogue of Microorganisms (GCM) 10K type strain sequencing project: providing services to taxonomists for standard genome sequencing and annotation.</title>
        <authorList>
            <consortium name="The Broad Institute Genomics Platform"/>
            <consortium name="The Broad Institute Genome Sequencing Center for Infectious Disease"/>
            <person name="Wu L."/>
            <person name="Ma J."/>
        </authorList>
    </citation>
    <scope>NUCLEOTIDE SEQUENCE [LARGE SCALE GENOMIC DNA]</scope>
    <source>
        <strain evidence="7">CCUG 50213</strain>
    </source>
</reference>
<gene>
    <name evidence="6" type="ORF">ACFQ3U_09320</name>
</gene>
<dbReference type="PANTHER" id="PTHR46652:SF3">
    <property type="entry name" value="LEUCINE-RICH REPEAT-CONTAINING PROTEIN 9"/>
    <property type="match status" value="1"/>
</dbReference>
<dbReference type="EMBL" id="JBHTLY010000003">
    <property type="protein sequence ID" value="MFD1202092.1"/>
    <property type="molecule type" value="Genomic_DNA"/>
</dbReference>
<accession>A0ABW3TRR0</accession>
<name>A0ABW3TRR0_9MICO</name>
<dbReference type="PANTHER" id="PTHR46652">
    <property type="entry name" value="LEUCINE-RICH REPEAT AND IQ DOMAIN-CONTAINING PROTEIN 1-RELATED"/>
    <property type="match status" value="1"/>
</dbReference>
<feature type="transmembrane region" description="Helical" evidence="4">
    <location>
        <begin position="476"/>
        <end position="497"/>
    </location>
</feature>
<proteinExistence type="predicted"/>
<comment type="caution">
    <text evidence="6">The sequence shown here is derived from an EMBL/GenBank/DDBJ whole genome shotgun (WGS) entry which is preliminary data.</text>
</comment>
<dbReference type="InterPro" id="IPR050836">
    <property type="entry name" value="SDS22/Internalin_LRR"/>
</dbReference>
<evidence type="ECO:0000256" key="5">
    <source>
        <dbReference type="SAM" id="SignalP"/>
    </source>
</evidence>
<evidence type="ECO:0000256" key="1">
    <source>
        <dbReference type="ARBA" id="ARBA00022614"/>
    </source>
</evidence>
<feature type="signal peptide" evidence="5">
    <location>
        <begin position="1"/>
        <end position="31"/>
    </location>
</feature>